<evidence type="ECO:0000256" key="6">
    <source>
        <dbReference type="ARBA" id="ARBA00023136"/>
    </source>
</evidence>
<name>A0ABT0SIG6_9GAMM</name>
<dbReference type="SUPFAM" id="SSF56954">
    <property type="entry name" value="Outer membrane efflux proteins (OEP)"/>
    <property type="match status" value="1"/>
</dbReference>
<dbReference type="Gene3D" id="1.20.1600.10">
    <property type="entry name" value="Outer membrane efflux proteins (OEP)"/>
    <property type="match status" value="1"/>
</dbReference>
<keyword evidence="4" id="KW-1134">Transmembrane beta strand</keyword>
<evidence type="ECO:0000256" key="4">
    <source>
        <dbReference type="ARBA" id="ARBA00022452"/>
    </source>
</evidence>
<evidence type="ECO:0000256" key="3">
    <source>
        <dbReference type="ARBA" id="ARBA00022448"/>
    </source>
</evidence>
<dbReference type="Proteomes" id="UP001431235">
    <property type="component" value="Unassembled WGS sequence"/>
</dbReference>
<organism evidence="8 9">
    <name type="scientific">Stenotrophomonas mori</name>
    <dbReference type="NCBI Taxonomy" id="2871096"/>
    <lineage>
        <taxon>Bacteria</taxon>
        <taxon>Pseudomonadati</taxon>
        <taxon>Pseudomonadota</taxon>
        <taxon>Gammaproteobacteria</taxon>
        <taxon>Lysobacterales</taxon>
        <taxon>Lysobacteraceae</taxon>
        <taxon>Stenotrophomonas</taxon>
    </lineage>
</organism>
<comment type="caution">
    <text evidence="8">The sequence shown here is derived from an EMBL/GenBank/DDBJ whole genome shotgun (WGS) entry which is preliminary data.</text>
</comment>
<keyword evidence="3" id="KW-0813">Transport</keyword>
<dbReference type="EMBL" id="JAIKTS010000002">
    <property type="protein sequence ID" value="MCL7714724.1"/>
    <property type="molecule type" value="Genomic_DNA"/>
</dbReference>
<accession>A0ABT0SIG6</accession>
<dbReference type="RefSeq" id="WP_250063943.1">
    <property type="nucleotide sequence ID" value="NZ_JAIKTS010000002.1"/>
</dbReference>
<protein>
    <submittedName>
        <fullName evidence="8">TolC family protein</fullName>
    </submittedName>
</protein>
<dbReference type="Pfam" id="PF02321">
    <property type="entry name" value="OEP"/>
    <property type="match status" value="2"/>
</dbReference>
<gene>
    <name evidence="8" type="ORF">K5L01_08720</name>
</gene>
<evidence type="ECO:0000256" key="5">
    <source>
        <dbReference type="ARBA" id="ARBA00022692"/>
    </source>
</evidence>
<dbReference type="InterPro" id="IPR051906">
    <property type="entry name" value="TolC-like"/>
</dbReference>
<comment type="similarity">
    <text evidence="2">Belongs to the outer membrane factor (OMF) (TC 1.B.17) family.</text>
</comment>
<keyword evidence="5" id="KW-0812">Transmembrane</keyword>
<dbReference type="PANTHER" id="PTHR30026:SF22">
    <property type="entry name" value="OUTER MEMBRANE EFFLUX PROTEIN"/>
    <property type="match status" value="1"/>
</dbReference>
<dbReference type="InterPro" id="IPR003423">
    <property type="entry name" value="OMP_efflux"/>
</dbReference>
<comment type="subcellular location">
    <subcellularLocation>
        <location evidence="1">Cell outer membrane</location>
    </subcellularLocation>
</comment>
<evidence type="ECO:0000256" key="7">
    <source>
        <dbReference type="ARBA" id="ARBA00023237"/>
    </source>
</evidence>
<evidence type="ECO:0000313" key="9">
    <source>
        <dbReference type="Proteomes" id="UP001431235"/>
    </source>
</evidence>
<keyword evidence="7" id="KW-0998">Cell outer membrane</keyword>
<evidence type="ECO:0000256" key="2">
    <source>
        <dbReference type="ARBA" id="ARBA00007613"/>
    </source>
</evidence>
<dbReference type="PANTHER" id="PTHR30026">
    <property type="entry name" value="OUTER MEMBRANE PROTEIN TOLC"/>
    <property type="match status" value="1"/>
</dbReference>
<keyword evidence="9" id="KW-1185">Reference proteome</keyword>
<sequence length="395" mass="43808">MPLEQAVKSGLAIHPQVRAALADAERAGTQVDIAKDGYFPALQLSGGPQAGRMSEVAYDATLSQMLFDWGRTRSQVEAANATQRRYLSALEVARDDAALDIIETYFDVMLARERVAVVRDFLRRMENVRTMAGNRSDSGYADRTERDRAQLELARGREQLAMEEGALQDADSQLRLLLGQDPGQLQMPVLPDTEWPWQHAGLAAAIEAAPLLRQADEAAAAAQAELAEARAVLRPQLNVEASALRRQIGGHMENDASVSLRLRMDITHGLSSFRRPLAARQRLDAAQWSTEATRRDLARKMRTLADSAQVLALREQALDQQVAESSRVGSLYRDQFQVGRRDIIDLLSVERERMEAERQLATLRMERIRIDYRAAAQVGQLGVLLGGPPRADATH</sequence>
<reference evidence="8 9" key="1">
    <citation type="submission" date="2021-08" db="EMBL/GenBank/DDBJ databases">
        <title>Novel members of of the genus Stenotrophomonas from differernt environment.</title>
        <authorList>
            <person name="Deng Y."/>
        </authorList>
    </citation>
    <scope>NUCLEOTIDE SEQUENCE [LARGE SCALE GENOMIC DNA]</scope>
    <source>
        <strain evidence="8 9">CPCC 101365</strain>
    </source>
</reference>
<evidence type="ECO:0000256" key="1">
    <source>
        <dbReference type="ARBA" id="ARBA00004442"/>
    </source>
</evidence>
<evidence type="ECO:0000313" key="8">
    <source>
        <dbReference type="EMBL" id="MCL7714724.1"/>
    </source>
</evidence>
<keyword evidence="6" id="KW-0472">Membrane</keyword>
<proteinExistence type="inferred from homology"/>